<evidence type="ECO:0000313" key="2">
    <source>
        <dbReference type="Proteomes" id="UP000516127"/>
    </source>
</evidence>
<dbReference type="RefSeq" id="YP_010013829.1">
    <property type="nucleotide sequence ID" value="NC_053514.1"/>
</dbReference>
<accession>A0A7G9A2E4</accession>
<protein>
    <submittedName>
        <fullName evidence="1">Uncharacterized protein</fullName>
    </submittedName>
</protein>
<proteinExistence type="predicted"/>
<reference evidence="1 2" key="1">
    <citation type="submission" date="2020-06" db="EMBL/GenBank/DDBJ databases">
        <authorList>
            <person name="Allen T."/>
            <person name="Groscost A."/>
            <person name="Boice M."/>
            <person name="Bramwell-Butcher J."/>
            <person name="Davis-Nicholson M."/>
            <person name="Dedinsky M."/>
            <person name="DeKlotz J."/>
            <person name="Gardner J."/>
            <person name="Grosser P."/>
            <person name="Husler K."/>
            <person name="Lau J.R."/>
            <person name="Monlux M."/>
            <person name="Schlesinger M.K."/>
            <person name="Scholes A."/>
            <person name="Waughman L."/>
            <person name="Poxleitner M.K."/>
            <person name="Anders K.R."/>
            <person name="Garlena R.A."/>
            <person name="Russell D.A."/>
            <person name="Pope W.H."/>
            <person name="Jacobs-Sera D."/>
            <person name="Hatfull G.F."/>
        </authorList>
    </citation>
    <scope>NUCLEOTIDE SEQUENCE [LARGE SCALE GENOMIC DNA]</scope>
</reference>
<dbReference type="GeneID" id="63210467"/>
<dbReference type="KEGG" id="vg:63210467"/>
<organism evidence="1 2">
    <name type="scientific">Mycobacterium phage Estes</name>
    <dbReference type="NCBI Taxonomy" id="2759459"/>
    <lineage>
        <taxon>Viruses</taxon>
        <taxon>Duplodnaviria</taxon>
        <taxon>Heunggongvirae</taxon>
        <taxon>Uroviricota</taxon>
        <taxon>Caudoviricetes</taxon>
        <taxon>Vilmaviridae</taxon>
        <taxon>Mclasvirinae</taxon>
        <taxon>Reyvirus</taxon>
        <taxon>Reyvirus estes</taxon>
    </lineage>
</organism>
<evidence type="ECO:0000313" key="1">
    <source>
        <dbReference type="EMBL" id="QNL30783.1"/>
    </source>
</evidence>
<dbReference type="EMBL" id="MT657341">
    <property type="protein sequence ID" value="QNL30783.1"/>
    <property type="molecule type" value="Genomic_DNA"/>
</dbReference>
<sequence>MKSNAVQSFSPDVTTAANGAGVVAKSPCTTARSAAKVDLGSPGISSDYVATALRAAMAGWNLTPWQLQLLAGMFGHGKTPEPSRRFLCGSRGYTADLILLDEALTS</sequence>
<gene>
    <name evidence="1" type="primary">74</name>
    <name evidence="1" type="ORF">SEA_ESTES_74</name>
</gene>
<keyword evidence="2" id="KW-1185">Reference proteome</keyword>
<dbReference type="Proteomes" id="UP000516127">
    <property type="component" value="Genome"/>
</dbReference>
<name>A0A7G9A2E4_9CAUD</name>